<sequence>MERPYPELYKGDPNKAILRDFPDYYADAVKGCIYSIRTVDHIDNKKPDCHLLSNLRWATKREQRANQKKRSRQMAKERPIIVTASNGESTVYSTSNEWLKAMGRSTKLGSNQQNIRIAIRKGTGVFGAAKVEWWLPSDTGEFAPIQPAFINGAVGYSVSQFGGWVKLPTGKLSQGHKRYDTRHTIGIGNKSYLVYRLVASAHLAPPDDPTKTMVNHIDGNASNSDYTWNGSRQARISGTRKLQGSAPTRDQFTCTPSHGQRYGLSRRLQRLWSLRGAATRKQKTALLSDAA</sequence>
<evidence type="ECO:0000313" key="2">
    <source>
        <dbReference type="Proteomes" id="UP000664859"/>
    </source>
</evidence>
<dbReference type="AlphaFoldDB" id="A0A835YZ13"/>
<dbReference type="Proteomes" id="UP000664859">
    <property type="component" value="Unassembled WGS sequence"/>
</dbReference>
<dbReference type="SUPFAM" id="SSF54060">
    <property type="entry name" value="His-Me finger endonucleases"/>
    <property type="match status" value="2"/>
</dbReference>
<name>A0A835YZ13_9STRA</name>
<dbReference type="Gene3D" id="3.90.75.20">
    <property type="match status" value="1"/>
</dbReference>
<keyword evidence="2" id="KW-1185">Reference proteome</keyword>
<protein>
    <submittedName>
        <fullName evidence="1">Uncharacterized protein</fullName>
    </submittedName>
</protein>
<comment type="caution">
    <text evidence="1">The sequence shown here is derived from an EMBL/GenBank/DDBJ whole genome shotgun (WGS) entry which is preliminary data.</text>
</comment>
<organism evidence="1 2">
    <name type="scientific">Tribonema minus</name>
    <dbReference type="NCBI Taxonomy" id="303371"/>
    <lineage>
        <taxon>Eukaryota</taxon>
        <taxon>Sar</taxon>
        <taxon>Stramenopiles</taxon>
        <taxon>Ochrophyta</taxon>
        <taxon>PX clade</taxon>
        <taxon>Xanthophyceae</taxon>
        <taxon>Tribonematales</taxon>
        <taxon>Tribonemataceae</taxon>
        <taxon>Tribonema</taxon>
    </lineage>
</organism>
<dbReference type="EMBL" id="JAFCMP010000179">
    <property type="protein sequence ID" value="KAG5184005.1"/>
    <property type="molecule type" value="Genomic_DNA"/>
</dbReference>
<evidence type="ECO:0000313" key="1">
    <source>
        <dbReference type="EMBL" id="KAG5184005.1"/>
    </source>
</evidence>
<dbReference type="OrthoDB" id="430296at2759"/>
<dbReference type="InterPro" id="IPR044925">
    <property type="entry name" value="His-Me_finger_sf"/>
</dbReference>
<reference evidence="1" key="1">
    <citation type="submission" date="2021-02" db="EMBL/GenBank/DDBJ databases">
        <title>First Annotated Genome of the Yellow-green Alga Tribonema minus.</title>
        <authorList>
            <person name="Mahan K.M."/>
        </authorList>
    </citation>
    <scope>NUCLEOTIDE SEQUENCE</scope>
    <source>
        <strain evidence="1">UTEX B ZZ1240</strain>
    </source>
</reference>
<proteinExistence type="predicted"/>
<accession>A0A835YZ13</accession>
<gene>
    <name evidence="1" type="ORF">JKP88DRAFT_244875</name>
</gene>